<name>A0A2P5AYB4_TREOI</name>
<dbReference type="AlphaFoldDB" id="A0A2P5AYB4"/>
<sequence length="64" mass="7434">VLWLQSVKWILYMPSGRHSNKRFKEAQQGNPFSRGTVGGSRFRFMIPFACLKERPQTELCSDTN</sequence>
<feature type="non-terminal residue" evidence="1">
    <location>
        <position position="1"/>
    </location>
</feature>
<dbReference type="Proteomes" id="UP000237000">
    <property type="component" value="Unassembled WGS sequence"/>
</dbReference>
<accession>A0A2P5AYB4</accession>
<dbReference type="EMBL" id="JXTC01000658">
    <property type="protein sequence ID" value="PON41554.1"/>
    <property type="molecule type" value="Genomic_DNA"/>
</dbReference>
<evidence type="ECO:0000313" key="2">
    <source>
        <dbReference type="Proteomes" id="UP000237000"/>
    </source>
</evidence>
<comment type="caution">
    <text evidence="1">The sequence shown here is derived from an EMBL/GenBank/DDBJ whole genome shotgun (WGS) entry which is preliminary data.</text>
</comment>
<evidence type="ECO:0000313" key="1">
    <source>
        <dbReference type="EMBL" id="PON41554.1"/>
    </source>
</evidence>
<gene>
    <name evidence="1" type="ORF">TorRG33x02_337850</name>
</gene>
<dbReference type="InParanoid" id="A0A2P5AYB4"/>
<reference evidence="2" key="1">
    <citation type="submission" date="2016-06" db="EMBL/GenBank/DDBJ databases">
        <title>Parallel loss of symbiosis genes in relatives of nitrogen-fixing non-legume Parasponia.</title>
        <authorList>
            <person name="Van Velzen R."/>
            <person name="Holmer R."/>
            <person name="Bu F."/>
            <person name="Rutten L."/>
            <person name="Van Zeijl A."/>
            <person name="Liu W."/>
            <person name="Santuari L."/>
            <person name="Cao Q."/>
            <person name="Sharma T."/>
            <person name="Shen D."/>
            <person name="Roswanjaya Y."/>
            <person name="Wardhani T."/>
            <person name="Kalhor M.S."/>
            <person name="Jansen J."/>
            <person name="Van den Hoogen J."/>
            <person name="Gungor B."/>
            <person name="Hartog M."/>
            <person name="Hontelez J."/>
            <person name="Verver J."/>
            <person name="Yang W.-C."/>
            <person name="Schijlen E."/>
            <person name="Repin R."/>
            <person name="Schilthuizen M."/>
            <person name="Schranz E."/>
            <person name="Heidstra R."/>
            <person name="Miyata K."/>
            <person name="Fedorova E."/>
            <person name="Kohlen W."/>
            <person name="Bisseling T."/>
            <person name="Smit S."/>
            <person name="Geurts R."/>
        </authorList>
    </citation>
    <scope>NUCLEOTIDE SEQUENCE [LARGE SCALE GENOMIC DNA]</scope>
    <source>
        <strain evidence="2">cv. RG33-2</strain>
    </source>
</reference>
<keyword evidence="2" id="KW-1185">Reference proteome</keyword>
<proteinExistence type="predicted"/>
<protein>
    <submittedName>
        <fullName evidence="1">Uncharacterized protein</fullName>
    </submittedName>
</protein>
<organism evidence="1 2">
    <name type="scientific">Trema orientale</name>
    <name type="common">Charcoal tree</name>
    <name type="synonym">Celtis orientalis</name>
    <dbReference type="NCBI Taxonomy" id="63057"/>
    <lineage>
        <taxon>Eukaryota</taxon>
        <taxon>Viridiplantae</taxon>
        <taxon>Streptophyta</taxon>
        <taxon>Embryophyta</taxon>
        <taxon>Tracheophyta</taxon>
        <taxon>Spermatophyta</taxon>
        <taxon>Magnoliopsida</taxon>
        <taxon>eudicotyledons</taxon>
        <taxon>Gunneridae</taxon>
        <taxon>Pentapetalae</taxon>
        <taxon>rosids</taxon>
        <taxon>fabids</taxon>
        <taxon>Rosales</taxon>
        <taxon>Cannabaceae</taxon>
        <taxon>Trema</taxon>
    </lineage>
</organism>